<dbReference type="CDD" id="cd05466">
    <property type="entry name" value="PBP2_LTTR_substrate"/>
    <property type="match status" value="1"/>
</dbReference>
<dbReference type="Pfam" id="PF00126">
    <property type="entry name" value="HTH_1"/>
    <property type="match status" value="1"/>
</dbReference>
<keyword evidence="3" id="KW-0238">DNA-binding</keyword>
<dbReference type="EMBL" id="JAKGBZ010000005">
    <property type="protein sequence ID" value="MCF3945848.1"/>
    <property type="molecule type" value="Genomic_DNA"/>
</dbReference>
<dbReference type="Proteomes" id="UP001521209">
    <property type="component" value="Unassembled WGS sequence"/>
</dbReference>
<dbReference type="RefSeq" id="WP_235703083.1">
    <property type="nucleotide sequence ID" value="NZ_JAKGBZ010000005.1"/>
</dbReference>
<comment type="caution">
    <text evidence="6">The sequence shown here is derived from an EMBL/GenBank/DDBJ whole genome shotgun (WGS) entry which is preliminary data.</text>
</comment>
<dbReference type="InterPro" id="IPR036390">
    <property type="entry name" value="WH_DNA-bd_sf"/>
</dbReference>
<evidence type="ECO:0000256" key="3">
    <source>
        <dbReference type="ARBA" id="ARBA00023125"/>
    </source>
</evidence>
<evidence type="ECO:0000313" key="6">
    <source>
        <dbReference type="EMBL" id="MCF3945848.1"/>
    </source>
</evidence>
<dbReference type="Pfam" id="PF03466">
    <property type="entry name" value="LysR_substrate"/>
    <property type="match status" value="1"/>
</dbReference>
<evidence type="ECO:0000259" key="5">
    <source>
        <dbReference type="PROSITE" id="PS50931"/>
    </source>
</evidence>
<protein>
    <submittedName>
        <fullName evidence="6">LysR family transcriptional regulator</fullName>
    </submittedName>
</protein>
<accession>A0ABS9DSY1</accession>
<feature type="domain" description="HTH lysR-type" evidence="5">
    <location>
        <begin position="2"/>
        <end position="60"/>
    </location>
</feature>
<dbReference type="InterPro" id="IPR005119">
    <property type="entry name" value="LysR_subst-bd"/>
</dbReference>
<dbReference type="SUPFAM" id="SSF46785">
    <property type="entry name" value="Winged helix' DNA-binding domain"/>
    <property type="match status" value="1"/>
</dbReference>
<evidence type="ECO:0000256" key="4">
    <source>
        <dbReference type="ARBA" id="ARBA00023163"/>
    </source>
</evidence>
<dbReference type="Gene3D" id="3.40.190.10">
    <property type="entry name" value="Periplasmic binding protein-like II"/>
    <property type="match status" value="2"/>
</dbReference>
<dbReference type="PANTHER" id="PTHR30126:SF77">
    <property type="entry name" value="TRANSCRIPTIONAL REGULATORY PROTEIN"/>
    <property type="match status" value="1"/>
</dbReference>
<proteinExistence type="inferred from homology"/>
<dbReference type="PRINTS" id="PR00039">
    <property type="entry name" value="HTHLYSR"/>
</dbReference>
<dbReference type="InterPro" id="IPR000847">
    <property type="entry name" value="LysR_HTH_N"/>
</dbReference>
<dbReference type="PANTHER" id="PTHR30126">
    <property type="entry name" value="HTH-TYPE TRANSCRIPTIONAL REGULATOR"/>
    <property type="match status" value="1"/>
</dbReference>
<keyword evidence="7" id="KW-1185">Reference proteome</keyword>
<keyword evidence="2" id="KW-0805">Transcription regulation</keyword>
<keyword evidence="4" id="KW-0804">Transcription</keyword>
<dbReference type="InterPro" id="IPR036388">
    <property type="entry name" value="WH-like_DNA-bd_sf"/>
</dbReference>
<evidence type="ECO:0000313" key="7">
    <source>
        <dbReference type="Proteomes" id="UP001521209"/>
    </source>
</evidence>
<name>A0ABS9DSY1_9PROT</name>
<reference evidence="6 7" key="1">
    <citation type="submission" date="2022-01" db="EMBL/GenBank/DDBJ databases">
        <authorList>
            <person name="Won M."/>
            <person name="Kim S.-J."/>
            <person name="Kwon S.-W."/>
        </authorList>
    </citation>
    <scope>NUCLEOTIDE SEQUENCE [LARGE SCALE GENOMIC DNA]</scope>
    <source>
        <strain evidence="6 7">KCTC 23505</strain>
    </source>
</reference>
<dbReference type="Gene3D" id="1.10.10.10">
    <property type="entry name" value="Winged helix-like DNA-binding domain superfamily/Winged helix DNA-binding domain"/>
    <property type="match status" value="1"/>
</dbReference>
<sequence length="295" mass="32419">MVEFRDLEVLYWIVKLGGFRKAATRLNTTQPAISNRIAQIERQYNISLFERGRRKPVTLTARGLTFFKHAEHMLRLHETLLVSLKGAEALTGTVRLGVSETLVHTWLSELVRDLLQTHPGVGLDISVDISATLQDGLNRGELDLAFMLDGLAPAKAVTMSLCDYPLEWVAAPTLPLDDGLLELRHLAAWPILTYSSRTQPYQQISALFKDPTLGPVRLFGNGSLASIVRLATDGIGIGAIPPVTIRDELASGRLRILNTTVKLPTLRFAASYLDGPGARLAAMVANQAREMAARF</sequence>
<evidence type="ECO:0000256" key="2">
    <source>
        <dbReference type="ARBA" id="ARBA00023015"/>
    </source>
</evidence>
<organism evidence="6 7">
    <name type="scientific">Acidiphilium iwatense</name>
    <dbReference type="NCBI Taxonomy" id="768198"/>
    <lineage>
        <taxon>Bacteria</taxon>
        <taxon>Pseudomonadati</taxon>
        <taxon>Pseudomonadota</taxon>
        <taxon>Alphaproteobacteria</taxon>
        <taxon>Acetobacterales</taxon>
        <taxon>Acidocellaceae</taxon>
        <taxon>Acidiphilium</taxon>
    </lineage>
</organism>
<gene>
    <name evidence="6" type="ORF">L2A60_04010</name>
</gene>
<comment type="similarity">
    <text evidence="1">Belongs to the LysR transcriptional regulatory family.</text>
</comment>
<dbReference type="PROSITE" id="PS50931">
    <property type="entry name" value="HTH_LYSR"/>
    <property type="match status" value="1"/>
</dbReference>
<dbReference type="SUPFAM" id="SSF53850">
    <property type="entry name" value="Periplasmic binding protein-like II"/>
    <property type="match status" value="1"/>
</dbReference>
<evidence type="ECO:0000256" key="1">
    <source>
        <dbReference type="ARBA" id="ARBA00009437"/>
    </source>
</evidence>